<accession>A0AAV1N5J5</accession>
<keyword evidence="4 11" id="KW-0863">Zinc-finger</keyword>
<dbReference type="Gene3D" id="3.30.50.10">
    <property type="entry name" value="Erythroid Transcription Factor GATA-1, subunit A"/>
    <property type="match status" value="1"/>
</dbReference>
<protein>
    <submittedName>
        <fullName evidence="14">Hepatic nuclear factor 4, beta isoform X1</fullName>
    </submittedName>
</protein>
<dbReference type="Pfam" id="PF00105">
    <property type="entry name" value="zf-C4"/>
    <property type="match status" value="1"/>
</dbReference>
<dbReference type="InterPro" id="IPR050274">
    <property type="entry name" value="Nuclear_hormone_rcpt_NR2"/>
</dbReference>
<dbReference type="Pfam" id="PF00104">
    <property type="entry name" value="Hormone_recep"/>
    <property type="match status" value="1"/>
</dbReference>
<comment type="similarity">
    <text evidence="2">Belongs to the nuclear hormone receptor family. NR2 subfamily.</text>
</comment>
<evidence type="ECO:0000256" key="9">
    <source>
        <dbReference type="ARBA" id="ARBA00023170"/>
    </source>
</evidence>
<gene>
    <name evidence="14" type="ORF">FSCOSCO3_A020140</name>
</gene>
<dbReference type="PRINTS" id="PR00398">
    <property type="entry name" value="STRDHORMONER"/>
</dbReference>
<dbReference type="InterPro" id="IPR013088">
    <property type="entry name" value="Znf_NHR/GATA"/>
</dbReference>
<evidence type="ECO:0000256" key="2">
    <source>
        <dbReference type="ARBA" id="ARBA00006421"/>
    </source>
</evidence>
<feature type="domain" description="NR LBD" evidence="13">
    <location>
        <begin position="308"/>
        <end position="533"/>
    </location>
</feature>
<keyword evidence="7 11" id="KW-0238">DNA-binding</keyword>
<evidence type="ECO:0000256" key="10">
    <source>
        <dbReference type="ARBA" id="ARBA00023242"/>
    </source>
</evidence>
<name>A0AAV1N5J5_SCOSC</name>
<sequence length="573" mass="64591">MNCVSLLKLRNVMQTGFVRRSGEERFVRNTYLAQRQGPVPTPFISPGDGIQYTKNPIMQQHHACAGDKGRVARLKLWRQMRYIPLPGFACKSFCRPLSHKVSLSRLPCSAAEKRMVQTTKHNTTTPDIYIGQEIDKTEQKEIYLQSCCRFVLLRTQQASPHTKPIMKLTGTISKLEYTNGSMDTEVLTNMMVIPVQTKTTDSTVSAPTSSPPQPDGSRTLCSICADRATGKHYGASSCDGCKGFFRRSIRNNHTYNCRFNRQCIVDKDKRNQCRYCRLQKCFKAGMRKEAVQNERDCISSHRAKGQTVGTLSISVLMQAEASVHQFPAVVLPRSHDINTKKPACVEDVFGSMKQQLLLLVKWAKHIPEFCSLPINDRVALLRTHSAEHLILGAARRSLPYNNLILLGNNFVIPLRGAEVEVSRVAFRIQEELVKPLRDLDITDKEFACLRTIVFFAPDCPGLESSQVVRHLRFQAHLLLEEATCEQRGRFGELLLVLPPLQSVAWQMVETLHLAQLLGEARMDSLLLEMLLGEGAKEVHGQTQDQRNEHRASPTDFISVTSHISTCEPSYTNL</sequence>
<dbReference type="AlphaFoldDB" id="A0AAV1N5J5"/>
<reference evidence="14 15" key="1">
    <citation type="submission" date="2024-01" db="EMBL/GenBank/DDBJ databases">
        <authorList>
            <person name="Alioto T."/>
            <person name="Alioto T."/>
            <person name="Gomez Garrido J."/>
        </authorList>
    </citation>
    <scope>NUCLEOTIDE SEQUENCE [LARGE SCALE GENOMIC DNA]</scope>
</reference>
<keyword evidence="8 11" id="KW-0804">Transcription</keyword>
<dbReference type="InterPro" id="IPR001628">
    <property type="entry name" value="Znf_hrmn_rcpt"/>
</dbReference>
<keyword evidence="5 11" id="KW-0862">Zinc</keyword>
<comment type="caution">
    <text evidence="14">The sequence shown here is derived from an EMBL/GenBank/DDBJ whole genome shotgun (WGS) entry which is preliminary data.</text>
</comment>
<dbReference type="InterPro" id="IPR000536">
    <property type="entry name" value="Nucl_hrmn_rcpt_lig-bd"/>
</dbReference>
<keyword evidence="15" id="KW-1185">Reference proteome</keyword>
<keyword evidence="10 11" id="KW-0539">Nucleus</keyword>
<dbReference type="FunFam" id="3.30.50.10:FF:000012">
    <property type="entry name" value="Hepatocyte nuclear factor 4, alpha"/>
    <property type="match status" value="1"/>
</dbReference>
<evidence type="ECO:0000256" key="3">
    <source>
        <dbReference type="ARBA" id="ARBA00022723"/>
    </source>
</evidence>
<keyword evidence="6 11" id="KW-0805">Transcription regulation</keyword>
<dbReference type="SUPFAM" id="SSF48508">
    <property type="entry name" value="Nuclear receptor ligand-binding domain"/>
    <property type="match status" value="1"/>
</dbReference>
<dbReference type="PRINTS" id="PR00047">
    <property type="entry name" value="STROIDFINGER"/>
</dbReference>
<dbReference type="PANTHER" id="PTHR24083">
    <property type="entry name" value="NUCLEAR HORMONE RECEPTOR"/>
    <property type="match status" value="1"/>
</dbReference>
<evidence type="ECO:0000256" key="7">
    <source>
        <dbReference type="ARBA" id="ARBA00023125"/>
    </source>
</evidence>
<dbReference type="SMART" id="SM00399">
    <property type="entry name" value="ZnF_C4"/>
    <property type="match status" value="1"/>
</dbReference>
<dbReference type="InterPro" id="IPR001723">
    <property type="entry name" value="Nuclear_hrmn_rcpt"/>
</dbReference>
<dbReference type="GO" id="GO:0005634">
    <property type="term" value="C:nucleus"/>
    <property type="evidence" value="ECO:0007669"/>
    <property type="project" value="UniProtKB-SubCell"/>
</dbReference>
<dbReference type="PROSITE" id="PS00031">
    <property type="entry name" value="NUCLEAR_REC_DBD_1"/>
    <property type="match status" value="1"/>
</dbReference>
<keyword evidence="3 11" id="KW-0479">Metal-binding</keyword>
<dbReference type="GO" id="GO:0003700">
    <property type="term" value="F:DNA-binding transcription factor activity"/>
    <property type="evidence" value="ECO:0007669"/>
    <property type="project" value="InterPro"/>
</dbReference>
<organism evidence="14 15">
    <name type="scientific">Scomber scombrus</name>
    <name type="common">Atlantic mackerel</name>
    <name type="synonym">Scomber vernalis</name>
    <dbReference type="NCBI Taxonomy" id="13677"/>
    <lineage>
        <taxon>Eukaryota</taxon>
        <taxon>Metazoa</taxon>
        <taxon>Chordata</taxon>
        <taxon>Craniata</taxon>
        <taxon>Vertebrata</taxon>
        <taxon>Euteleostomi</taxon>
        <taxon>Actinopterygii</taxon>
        <taxon>Neopterygii</taxon>
        <taxon>Teleostei</taxon>
        <taxon>Neoteleostei</taxon>
        <taxon>Acanthomorphata</taxon>
        <taxon>Pelagiaria</taxon>
        <taxon>Scombriformes</taxon>
        <taxon>Scombridae</taxon>
        <taxon>Scomber</taxon>
    </lineage>
</organism>
<dbReference type="InterPro" id="IPR035500">
    <property type="entry name" value="NHR-like_dom_sf"/>
</dbReference>
<dbReference type="InterPro" id="IPR049636">
    <property type="entry name" value="HNF4-like_DBD"/>
</dbReference>
<dbReference type="GO" id="GO:0008270">
    <property type="term" value="F:zinc ion binding"/>
    <property type="evidence" value="ECO:0007669"/>
    <property type="project" value="UniProtKB-KW"/>
</dbReference>
<evidence type="ECO:0000256" key="5">
    <source>
        <dbReference type="ARBA" id="ARBA00022833"/>
    </source>
</evidence>
<dbReference type="PROSITE" id="PS51843">
    <property type="entry name" value="NR_LBD"/>
    <property type="match status" value="1"/>
</dbReference>
<dbReference type="Proteomes" id="UP001314229">
    <property type="component" value="Unassembled WGS sequence"/>
</dbReference>
<dbReference type="GO" id="GO:0000978">
    <property type="term" value="F:RNA polymerase II cis-regulatory region sequence-specific DNA binding"/>
    <property type="evidence" value="ECO:0007669"/>
    <property type="project" value="InterPro"/>
</dbReference>
<evidence type="ECO:0000256" key="8">
    <source>
        <dbReference type="ARBA" id="ARBA00023163"/>
    </source>
</evidence>
<feature type="domain" description="Nuclear receptor" evidence="12">
    <location>
        <begin position="218"/>
        <end position="293"/>
    </location>
</feature>
<keyword evidence="9 11" id="KW-0675">Receptor</keyword>
<dbReference type="CDD" id="cd06960">
    <property type="entry name" value="NR_DBD_HNF4A"/>
    <property type="match status" value="1"/>
</dbReference>
<evidence type="ECO:0000313" key="15">
    <source>
        <dbReference type="Proteomes" id="UP001314229"/>
    </source>
</evidence>
<dbReference type="Gene3D" id="1.10.565.10">
    <property type="entry name" value="Retinoid X Receptor"/>
    <property type="match status" value="1"/>
</dbReference>
<dbReference type="PROSITE" id="PS51030">
    <property type="entry name" value="NUCLEAR_REC_DBD_2"/>
    <property type="match status" value="1"/>
</dbReference>
<evidence type="ECO:0000256" key="1">
    <source>
        <dbReference type="ARBA" id="ARBA00004123"/>
    </source>
</evidence>
<evidence type="ECO:0000256" key="11">
    <source>
        <dbReference type="RuleBase" id="RU004334"/>
    </source>
</evidence>
<evidence type="ECO:0000259" key="12">
    <source>
        <dbReference type="PROSITE" id="PS51030"/>
    </source>
</evidence>
<evidence type="ECO:0000259" key="13">
    <source>
        <dbReference type="PROSITE" id="PS51843"/>
    </source>
</evidence>
<comment type="subcellular location">
    <subcellularLocation>
        <location evidence="1 11">Nucleus</location>
    </subcellularLocation>
</comment>
<evidence type="ECO:0000313" key="14">
    <source>
        <dbReference type="EMBL" id="CAK6954817.1"/>
    </source>
</evidence>
<dbReference type="SUPFAM" id="SSF57716">
    <property type="entry name" value="Glucocorticoid receptor-like (DNA-binding domain)"/>
    <property type="match status" value="1"/>
</dbReference>
<dbReference type="SMART" id="SM00430">
    <property type="entry name" value="HOLI"/>
    <property type="match status" value="1"/>
</dbReference>
<evidence type="ECO:0000256" key="6">
    <source>
        <dbReference type="ARBA" id="ARBA00023015"/>
    </source>
</evidence>
<dbReference type="EMBL" id="CAWUFR010000019">
    <property type="protein sequence ID" value="CAK6954817.1"/>
    <property type="molecule type" value="Genomic_DNA"/>
</dbReference>
<evidence type="ECO:0000256" key="4">
    <source>
        <dbReference type="ARBA" id="ARBA00022771"/>
    </source>
</evidence>
<proteinExistence type="inferred from homology"/>